<sequence length="168" mass="18401">MTAKLGNLIGGLKRAVIEAQRCVCHQHIEELQQFFIPDQEQDPAQSFPEGAWTARMVGMNVPREVSRNGVVAMEHHQVQVPLITLLPLKSFAIEKVEVLTTLNLSLAETADGEPDADDATAAEVLVSMHQQDEQTAEIKIVIQGLEPPAGYLRVVAAYEKLLNAQLPA</sequence>
<organism evidence="1 3">
    <name type="scientific">Chromobacterium violaceum</name>
    <dbReference type="NCBI Taxonomy" id="536"/>
    <lineage>
        <taxon>Bacteria</taxon>
        <taxon>Pseudomonadati</taxon>
        <taxon>Pseudomonadota</taxon>
        <taxon>Betaproteobacteria</taxon>
        <taxon>Neisseriales</taxon>
        <taxon>Chromobacteriaceae</taxon>
        <taxon>Chromobacterium</taxon>
    </lineage>
</organism>
<reference evidence="2 4" key="2">
    <citation type="submission" date="2018-06" db="EMBL/GenBank/DDBJ databases">
        <authorList>
            <consortium name="Pathogen Informatics"/>
            <person name="Doyle S."/>
        </authorList>
    </citation>
    <scope>NUCLEOTIDE SEQUENCE [LARGE SCALE GENOMIC DNA]</scope>
    <source>
        <strain evidence="2 4">NCTC8684</strain>
    </source>
</reference>
<reference evidence="1 3" key="1">
    <citation type="submission" date="2017-05" db="EMBL/GenBank/DDBJ databases">
        <title>Chromobacterium violaceum GHPS1 isolated from Hydrocarbon polluted soil in French Guiana display an awesome secondary metabolite arsenal and a battery of drug and heavy-metal-resistance and detoxification of xenobiotics proteins.</title>
        <authorList>
            <person name="Belbahri L."/>
        </authorList>
    </citation>
    <scope>NUCLEOTIDE SEQUENCE [LARGE SCALE GENOMIC DNA]</scope>
    <source>
        <strain evidence="1 3">GHPS1</strain>
    </source>
</reference>
<dbReference type="InterPro" id="IPR024510">
    <property type="entry name" value="DUF2589"/>
</dbReference>
<keyword evidence="3" id="KW-1185">Reference proteome</keyword>
<name>A0A1R0MLV6_CHRVL</name>
<dbReference type="EMBL" id="UIGR01000003">
    <property type="protein sequence ID" value="SUY93342.1"/>
    <property type="molecule type" value="Genomic_DNA"/>
</dbReference>
<dbReference type="Proteomes" id="UP000254029">
    <property type="component" value="Unassembled WGS sequence"/>
</dbReference>
<gene>
    <name evidence="1" type="ORF">CBW21_00675</name>
    <name evidence="2" type="ORF">NCTC8684_04477</name>
</gene>
<evidence type="ECO:0000313" key="4">
    <source>
        <dbReference type="Proteomes" id="UP000254029"/>
    </source>
</evidence>
<dbReference type="AlphaFoldDB" id="A0A1R0MLV6"/>
<dbReference type="RefSeq" id="WP_076226494.1">
    <property type="nucleotide sequence ID" value="NZ_JBHMEH010000003.1"/>
</dbReference>
<proteinExistence type="predicted"/>
<dbReference type="Pfam" id="PF11655">
    <property type="entry name" value="DUF2589"/>
    <property type="match status" value="1"/>
</dbReference>
<evidence type="ECO:0000313" key="1">
    <source>
        <dbReference type="EMBL" id="OVE50538.1"/>
    </source>
</evidence>
<comment type="caution">
    <text evidence="1">The sequence shown here is derived from an EMBL/GenBank/DDBJ whole genome shotgun (WGS) entry which is preliminary data.</text>
</comment>
<dbReference type="EMBL" id="NHOO01000001">
    <property type="protein sequence ID" value="OVE50538.1"/>
    <property type="molecule type" value="Genomic_DNA"/>
</dbReference>
<accession>A0A1R0MLV6</accession>
<dbReference type="Proteomes" id="UP000196342">
    <property type="component" value="Unassembled WGS sequence"/>
</dbReference>
<evidence type="ECO:0000313" key="2">
    <source>
        <dbReference type="EMBL" id="SUY93342.1"/>
    </source>
</evidence>
<protein>
    <submittedName>
        <fullName evidence="2">Protein of uncharacterized function (DUF2589)</fullName>
    </submittedName>
</protein>
<evidence type="ECO:0000313" key="3">
    <source>
        <dbReference type="Proteomes" id="UP000196342"/>
    </source>
</evidence>
<accession>A0A202BGE6</accession>